<feature type="domain" description="Rab3GAP catalytic subunit conserved" evidence="11">
    <location>
        <begin position="701"/>
        <end position="817"/>
    </location>
</feature>
<dbReference type="Proteomes" id="UP001374579">
    <property type="component" value="Unassembled WGS sequence"/>
</dbReference>
<keyword evidence="14" id="KW-1185">Reference proteome</keyword>
<evidence type="ECO:0000256" key="5">
    <source>
        <dbReference type="ARBA" id="ARBA00015817"/>
    </source>
</evidence>
<sequence>MAAEEDGDVFEITDFTTASEWERFIARLEEVLHEWKLANRDPLPNVPKGKFTEGPWEEKNEEILFADFKFLINYTRLKPSASAEAESRSSREREDADDEQQDEHKPPTITNDIISMDNDFPSRAHCLCRWYGLQEFLVIQPAPNFGVIDSESRAKILESSAAIALSDSGCHVPVFIQLQQKWRKLYTGVAIVPGANISFEMSHLKKLPSKYLHLDGLLNMFKGKLGCEYVSMPPVSVSVRFTYILEDWIHCPWPQMPPDFFSFSEGEVGCSELDVLPFGACEDPVSELHLSCTWPYLSADMIVETSGYTDLDPLQAPQWSVRIQMTEDPQCLLGQLLRAFMELCTRTETTDEILGRLATEGTDPSEKDGGEDITNALQRLTEPNLPYHIPSLGSVVSRASSKLKIKPEEAPIPPNSLNKILQHLFPDATGLGGSQSQKGKGQNSKTRDSTPVEESPPHGSPERVEEVFNEALKQLRSAPPDSLTYRLAVCMAIINLNHGGLRAVAHLWQEFILEMRYRWENNILIPDLGASASNKPSSSSSTTSSSPSAPSASVPAPNLGSCLLHQKLQMLNCCIERKVKRESAGYGHEDTVLHEASSGVFESDTSTSQPDNDAVGGGTAARKVASVNGSTTDDEDDEFFECDDGDSDEVSEAGGKGGQRRISGDSTSPRRPGSGKKNLISEKSIDSYMSDSSFKDAALMKAEGRLAPMKNMRSLSTNEPLFIPVTQEPSPMTEDMLEEQAEVLAKLGSSAEGSQLRARMQSACLLSDMESFKAANPGCCLGDFVRWYSPRDFIEEEEEDGEEKEEEERNEKNISRQCSRTEEEDGRNSASEEASGERPEDSEKDANCEAKIDSPKAADGKKSPASEEIPPQATAKASSSETSSDQDHVSSHCRPQRGHLSQRMQIPGNMWVEVWQSARHIPARRQKRLFDDTKEAEKVLHFLSGLRPSELVLHLLPMVIHASVLKLAEKEDPDVPVLKTLTDQVISKAVKVTRWPHPPEVKRYEDVIRMIELAETVSSRSKSLKTKFTRDLLEKGKAEEELHNFVSSLLQQPEVDVRGGAYGPAGSAIHKLFSAAQKAALMILEDEESTGEDAAAQPEQMKPASTVHDFPSPSAREYILRALIPRPAPYSRVLPQRMYCVLVDGDYRLAGAFCSDTTFQ</sequence>
<feature type="region of interest" description="Disordered" evidence="10">
    <location>
        <begin position="598"/>
        <end position="682"/>
    </location>
</feature>
<evidence type="ECO:0000256" key="9">
    <source>
        <dbReference type="ARBA" id="ARBA00023034"/>
    </source>
</evidence>
<evidence type="ECO:0000256" key="7">
    <source>
        <dbReference type="ARBA" id="ARBA00022490"/>
    </source>
</evidence>
<evidence type="ECO:0000256" key="8">
    <source>
        <dbReference type="ARBA" id="ARBA00022824"/>
    </source>
</evidence>
<evidence type="ECO:0000256" key="2">
    <source>
        <dbReference type="ARBA" id="ARBA00004240"/>
    </source>
</evidence>
<keyword evidence="6" id="KW-0343">GTPase activation</keyword>
<evidence type="ECO:0000256" key="6">
    <source>
        <dbReference type="ARBA" id="ARBA00022468"/>
    </source>
</evidence>
<feature type="compositionally biased region" description="Basic and acidic residues" evidence="10">
    <location>
        <begin position="85"/>
        <end position="94"/>
    </location>
</feature>
<feature type="region of interest" description="Disordered" evidence="10">
    <location>
        <begin position="796"/>
        <end position="905"/>
    </location>
</feature>
<dbReference type="InterPro" id="IPR026147">
    <property type="entry name" value="Rab3GAP1_conserved"/>
</dbReference>
<accession>A0AAN9APJ9</accession>
<keyword evidence="8" id="KW-0256">Endoplasmic reticulum</keyword>
<dbReference type="EMBL" id="JBAMIC010000024">
    <property type="protein sequence ID" value="KAK7090580.1"/>
    <property type="molecule type" value="Genomic_DNA"/>
</dbReference>
<dbReference type="GO" id="GO:0005096">
    <property type="term" value="F:GTPase activator activity"/>
    <property type="evidence" value="ECO:0007669"/>
    <property type="project" value="UniProtKB-KW"/>
</dbReference>
<feature type="domain" description="Rab3GAP catalytic subunit conserved" evidence="11">
    <location>
        <begin position="887"/>
        <end position="943"/>
    </location>
</feature>
<evidence type="ECO:0000256" key="3">
    <source>
        <dbReference type="ARBA" id="ARBA00004496"/>
    </source>
</evidence>
<protein>
    <recommendedName>
        <fullName evidence="5">Rab3 GTPase-activating protein catalytic subunit</fullName>
    </recommendedName>
</protein>
<evidence type="ECO:0000259" key="11">
    <source>
        <dbReference type="Pfam" id="PF13890"/>
    </source>
</evidence>
<dbReference type="InterPro" id="IPR045700">
    <property type="entry name" value="Rab3GAP1"/>
</dbReference>
<dbReference type="GO" id="GO:0005794">
    <property type="term" value="C:Golgi apparatus"/>
    <property type="evidence" value="ECO:0007669"/>
    <property type="project" value="UniProtKB-SubCell"/>
</dbReference>
<dbReference type="Pfam" id="PF13890">
    <property type="entry name" value="Rab3-GTPase_cat"/>
    <property type="match status" value="2"/>
</dbReference>
<feature type="region of interest" description="Disordered" evidence="10">
    <location>
        <begin position="530"/>
        <end position="555"/>
    </location>
</feature>
<dbReference type="InterPro" id="IPR045698">
    <property type="entry name" value="Rab3GAP1_C"/>
</dbReference>
<dbReference type="PANTHER" id="PTHR21422">
    <property type="entry name" value="RAB3 GTPASE-ACTIVATING PROTEIN CATALYTIC SUBUNIT"/>
    <property type="match status" value="1"/>
</dbReference>
<reference evidence="13 14" key="1">
    <citation type="submission" date="2024-02" db="EMBL/GenBank/DDBJ databases">
        <title>Chromosome-scale genome assembly of the rough periwinkle Littorina saxatilis.</title>
        <authorList>
            <person name="De Jode A."/>
            <person name="Faria R."/>
            <person name="Formenti G."/>
            <person name="Sims Y."/>
            <person name="Smith T.P."/>
            <person name="Tracey A."/>
            <person name="Wood J.M.D."/>
            <person name="Zagrodzka Z.B."/>
            <person name="Johannesson K."/>
            <person name="Butlin R.K."/>
            <person name="Leder E.H."/>
        </authorList>
    </citation>
    <scope>NUCLEOTIDE SEQUENCE [LARGE SCALE GENOMIC DNA]</scope>
    <source>
        <strain evidence="13">Snail1</strain>
        <tissue evidence="13">Muscle</tissue>
    </source>
</reference>
<dbReference type="AlphaFoldDB" id="A0AAN9APJ9"/>
<gene>
    <name evidence="13" type="ORF">V1264_010355</name>
</gene>
<comment type="similarity">
    <text evidence="4">Belongs to the Rab3-GAP catalytic subunit family.</text>
</comment>
<feature type="compositionally biased region" description="Basic and acidic residues" evidence="10">
    <location>
        <begin position="835"/>
        <end position="865"/>
    </location>
</feature>
<feature type="compositionally biased region" description="Acidic residues" evidence="10">
    <location>
        <begin position="632"/>
        <end position="651"/>
    </location>
</feature>
<dbReference type="PANTHER" id="PTHR21422:SF9">
    <property type="entry name" value="RAB3 GTPASE-ACTIVATING PROTEIN CATALYTIC SUBUNIT"/>
    <property type="match status" value="1"/>
</dbReference>
<keyword evidence="9" id="KW-0333">Golgi apparatus</keyword>
<evidence type="ECO:0000259" key="12">
    <source>
        <dbReference type="Pfam" id="PF19533"/>
    </source>
</evidence>
<proteinExistence type="inferred from homology"/>
<feature type="compositionally biased region" description="Acidic residues" evidence="10">
    <location>
        <begin position="796"/>
        <end position="806"/>
    </location>
</feature>
<feature type="region of interest" description="Disordered" evidence="10">
    <location>
        <begin position="1088"/>
        <end position="1108"/>
    </location>
</feature>
<dbReference type="Pfam" id="PF19533">
    <property type="entry name" value="Rab3-GAP_cat_C"/>
    <property type="match status" value="1"/>
</dbReference>
<evidence type="ECO:0000313" key="13">
    <source>
        <dbReference type="EMBL" id="KAK7090580.1"/>
    </source>
</evidence>
<feature type="region of interest" description="Disordered" evidence="10">
    <location>
        <begin position="428"/>
        <end position="464"/>
    </location>
</feature>
<feature type="domain" description="Rab3GAP catalytic subunit C-terminal" evidence="12">
    <location>
        <begin position="955"/>
        <end position="1159"/>
    </location>
</feature>
<comment type="subcellular location">
    <subcellularLocation>
        <location evidence="3">Cytoplasm</location>
    </subcellularLocation>
    <subcellularLocation>
        <location evidence="2">Endoplasmic reticulum</location>
    </subcellularLocation>
    <subcellularLocation>
        <location evidence="1">Golgi apparatus</location>
        <location evidence="1">cis-Golgi network</location>
    </subcellularLocation>
</comment>
<keyword evidence="7" id="KW-0963">Cytoplasm</keyword>
<evidence type="ECO:0000256" key="1">
    <source>
        <dbReference type="ARBA" id="ARBA00004222"/>
    </source>
</evidence>
<comment type="caution">
    <text evidence="13">The sequence shown here is derived from an EMBL/GenBank/DDBJ whole genome shotgun (WGS) entry which is preliminary data.</text>
</comment>
<feature type="compositionally biased region" description="Low complexity" evidence="10">
    <location>
        <begin position="434"/>
        <end position="444"/>
    </location>
</feature>
<evidence type="ECO:0000313" key="14">
    <source>
        <dbReference type="Proteomes" id="UP001374579"/>
    </source>
</evidence>
<organism evidence="13 14">
    <name type="scientific">Littorina saxatilis</name>
    <dbReference type="NCBI Taxonomy" id="31220"/>
    <lineage>
        <taxon>Eukaryota</taxon>
        <taxon>Metazoa</taxon>
        <taxon>Spiralia</taxon>
        <taxon>Lophotrochozoa</taxon>
        <taxon>Mollusca</taxon>
        <taxon>Gastropoda</taxon>
        <taxon>Caenogastropoda</taxon>
        <taxon>Littorinimorpha</taxon>
        <taxon>Littorinoidea</taxon>
        <taxon>Littorinidae</taxon>
        <taxon>Littorina</taxon>
    </lineage>
</organism>
<name>A0AAN9APJ9_9CAEN</name>
<dbReference type="GO" id="GO:0005783">
    <property type="term" value="C:endoplasmic reticulum"/>
    <property type="evidence" value="ECO:0007669"/>
    <property type="project" value="UniProtKB-SubCell"/>
</dbReference>
<evidence type="ECO:0000256" key="4">
    <source>
        <dbReference type="ARBA" id="ARBA00008856"/>
    </source>
</evidence>
<evidence type="ECO:0000256" key="10">
    <source>
        <dbReference type="SAM" id="MobiDB-lite"/>
    </source>
</evidence>
<feature type="region of interest" description="Disordered" evidence="10">
    <location>
        <begin position="82"/>
        <end position="114"/>
    </location>
</feature>